<dbReference type="HAMAP" id="MF_02019">
    <property type="entry name" value="MurF"/>
    <property type="match status" value="1"/>
</dbReference>
<evidence type="ECO:0000256" key="11">
    <source>
        <dbReference type="RuleBase" id="RU004136"/>
    </source>
</evidence>
<dbReference type="Pfam" id="PF02875">
    <property type="entry name" value="Mur_ligase_C"/>
    <property type="match status" value="1"/>
</dbReference>
<dbReference type="STRING" id="564137.SAMN04488238_10897"/>
<dbReference type="Gene3D" id="3.40.1390.10">
    <property type="entry name" value="MurE/MurF, N-terminal domain"/>
    <property type="match status" value="1"/>
</dbReference>
<evidence type="ECO:0000256" key="8">
    <source>
        <dbReference type="ARBA" id="ARBA00023306"/>
    </source>
</evidence>
<evidence type="ECO:0000259" key="12">
    <source>
        <dbReference type="Pfam" id="PF02875"/>
    </source>
</evidence>
<evidence type="ECO:0000256" key="7">
    <source>
        <dbReference type="ARBA" id="ARBA00022984"/>
    </source>
</evidence>
<keyword evidence="1 10" id="KW-0963">Cytoplasm</keyword>
<dbReference type="Gene3D" id="3.40.1190.10">
    <property type="entry name" value="Mur-like, catalytic domain"/>
    <property type="match status" value="1"/>
</dbReference>
<dbReference type="GO" id="GO:0047480">
    <property type="term" value="F:UDP-N-acetylmuramoyl-tripeptide-D-alanyl-D-alanine ligase activity"/>
    <property type="evidence" value="ECO:0007669"/>
    <property type="project" value="UniProtKB-UniRule"/>
</dbReference>
<dbReference type="GO" id="GO:0005524">
    <property type="term" value="F:ATP binding"/>
    <property type="evidence" value="ECO:0007669"/>
    <property type="project" value="UniProtKB-UniRule"/>
</dbReference>
<evidence type="ECO:0000313" key="15">
    <source>
        <dbReference type="Proteomes" id="UP000198539"/>
    </source>
</evidence>
<dbReference type="GO" id="GO:0008766">
    <property type="term" value="F:UDP-N-acetylmuramoylalanyl-D-glutamyl-2,6-diaminopimelate-D-alanyl-D-alanine ligase activity"/>
    <property type="evidence" value="ECO:0007669"/>
    <property type="project" value="RHEA"/>
</dbReference>
<keyword evidence="4 10" id="KW-0547">Nucleotide-binding</keyword>
<evidence type="ECO:0000256" key="3">
    <source>
        <dbReference type="ARBA" id="ARBA00022618"/>
    </source>
</evidence>
<accession>A0A1H3BLQ1</accession>
<gene>
    <name evidence="10" type="primary">murF</name>
    <name evidence="14" type="ORF">SAMN04488238_10897</name>
</gene>
<dbReference type="Pfam" id="PF08245">
    <property type="entry name" value="Mur_ligase_M"/>
    <property type="match status" value="1"/>
</dbReference>
<evidence type="ECO:0000256" key="6">
    <source>
        <dbReference type="ARBA" id="ARBA00022960"/>
    </source>
</evidence>
<evidence type="ECO:0000313" key="14">
    <source>
        <dbReference type="EMBL" id="SDX42661.1"/>
    </source>
</evidence>
<feature type="domain" description="Mur ligase central" evidence="13">
    <location>
        <begin position="113"/>
        <end position="304"/>
    </location>
</feature>
<keyword evidence="5 10" id="KW-0067">ATP-binding</keyword>
<evidence type="ECO:0000256" key="4">
    <source>
        <dbReference type="ARBA" id="ARBA00022741"/>
    </source>
</evidence>
<evidence type="ECO:0000256" key="9">
    <source>
        <dbReference type="ARBA" id="ARBA00023316"/>
    </source>
</evidence>
<feature type="binding site" evidence="10">
    <location>
        <begin position="115"/>
        <end position="121"/>
    </location>
    <ligand>
        <name>ATP</name>
        <dbReference type="ChEBI" id="CHEBI:30616"/>
    </ligand>
</feature>
<dbReference type="EC" id="6.3.2.10" evidence="10 11"/>
<dbReference type="InterPro" id="IPR051046">
    <property type="entry name" value="MurCDEF_CellWall_CoF430Synth"/>
</dbReference>
<evidence type="ECO:0000256" key="10">
    <source>
        <dbReference type="HAMAP-Rule" id="MF_02019"/>
    </source>
</evidence>
<keyword evidence="6 10" id="KW-0133">Cell shape</keyword>
<dbReference type="InterPro" id="IPR013221">
    <property type="entry name" value="Mur_ligase_cen"/>
</dbReference>
<proteinExistence type="inferred from homology"/>
<dbReference type="EMBL" id="FNOM01000008">
    <property type="protein sequence ID" value="SDX42661.1"/>
    <property type="molecule type" value="Genomic_DNA"/>
</dbReference>
<comment type="function">
    <text evidence="10 11">Involved in cell wall formation. Catalyzes the final step in the synthesis of UDP-N-acetylmuramoyl-pentapeptide, the precursor of murein.</text>
</comment>
<dbReference type="SUPFAM" id="SSF53244">
    <property type="entry name" value="MurD-like peptide ligases, peptide-binding domain"/>
    <property type="match status" value="1"/>
</dbReference>
<dbReference type="UniPathway" id="UPA00219"/>
<dbReference type="OrthoDB" id="9800958at2"/>
<dbReference type="InterPro" id="IPR005863">
    <property type="entry name" value="UDP-N-AcMur_synth"/>
</dbReference>
<dbReference type="AlphaFoldDB" id="A0A1H3BLQ1"/>
<evidence type="ECO:0000256" key="5">
    <source>
        <dbReference type="ARBA" id="ARBA00022840"/>
    </source>
</evidence>
<dbReference type="PANTHER" id="PTHR43024:SF1">
    <property type="entry name" value="UDP-N-ACETYLMURAMOYL-TRIPEPTIDE--D-ALANYL-D-ALANINE LIGASE"/>
    <property type="match status" value="1"/>
</dbReference>
<evidence type="ECO:0000256" key="2">
    <source>
        <dbReference type="ARBA" id="ARBA00022598"/>
    </source>
</evidence>
<keyword evidence="8 10" id="KW-0131">Cell cycle</keyword>
<comment type="similarity">
    <text evidence="10">Belongs to the MurCDEF family. MurF subfamily.</text>
</comment>
<evidence type="ECO:0000256" key="1">
    <source>
        <dbReference type="ARBA" id="ARBA00022490"/>
    </source>
</evidence>
<dbReference type="SUPFAM" id="SSF63418">
    <property type="entry name" value="MurE/MurF N-terminal domain"/>
    <property type="match status" value="1"/>
</dbReference>
<dbReference type="InterPro" id="IPR036565">
    <property type="entry name" value="Mur-like_cat_sf"/>
</dbReference>
<keyword evidence="2 10" id="KW-0436">Ligase</keyword>
<dbReference type="NCBIfam" id="TIGR01143">
    <property type="entry name" value="murF"/>
    <property type="match status" value="1"/>
</dbReference>
<dbReference type="Gene3D" id="3.90.190.20">
    <property type="entry name" value="Mur ligase, C-terminal domain"/>
    <property type="match status" value="1"/>
</dbReference>
<reference evidence="14 15" key="1">
    <citation type="submission" date="2016-10" db="EMBL/GenBank/DDBJ databases">
        <authorList>
            <person name="de Groot N.N."/>
        </authorList>
    </citation>
    <scope>NUCLEOTIDE SEQUENCE [LARGE SCALE GENOMIC DNA]</scope>
    <source>
        <strain evidence="14 15">CGMCC 1.8894</strain>
    </source>
</reference>
<dbReference type="GO" id="GO:0005737">
    <property type="term" value="C:cytoplasm"/>
    <property type="evidence" value="ECO:0007669"/>
    <property type="project" value="UniProtKB-SubCell"/>
</dbReference>
<comment type="catalytic activity">
    <reaction evidence="10 11">
        <text>D-alanyl-D-alanine + UDP-N-acetyl-alpha-D-muramoyl-L-alanyl-gamma-D-glutamyl-meso-2,6-diaminopimelate + ATP = UDP-N-acetyl-alpha-D-muramoyl-L-alanyl-gamma-D-glutamyl-meso-2,6-diaminopimeloyl-D-alanyl-D-alanine + ADP + phosphate + H(+)</text>
        <dbReference type="Rhea" id="RHEA:28374"/>
        <dbReference type="ChEBI" id="CHEBI:15378"/>
        <dbReference type="ChEBI" id="CHEBI:30616"/>
        <dbReference type="ChEBI" id="CHEBI:43474"/>
        <dbReference type="ChEBI" id="CHEBI:57822"/>
        <dbReference type="ChEBI" id="CHEBI:61386"/>
        <dbReference type="ChEBI" id="CHEBI:83905"/>
        <dbReference type="ChEBI" id="CHEBI:456216"/>
        <dbReference type="EC" id="6.3.2.10"/>
    </reaction>
</comment>
<evidence type="ECO:0000259" key="13">
    <source>
        <dbReference type="Pfam" id="PF08245"/>
    </source>
</evidence>
<sequence>MTLPVLWTAADVATATGGDVIGAFGTDWAATGISIDTRSLAPGDLFIALTDQRDGHDFVAQALSKGAAGAMVSRIPDGVGPDAPLIVVPDVLAGLTALGAAGRARAQAKIIAVTGSVGKTSTKEMLRDMLSGQGRAHVAEGSFNNHWGVPITLARMPADCDFAVVEIGMNHPGEIAPLARLARPHVALITTIAAAHLEAFADLDGIAVEKASVFDGLTPDGVAIYPLGLETTPVLARAAAAHSPLAFGREGAQGDTQIAQLIALHQSEAGAVLEASVGGLALNVRLPGAGAHFALNALGCLAVAQALSLDLAICAQDLGHWTPPAGRGKRERILIDPVERYSFTLIDDAYNANPTSTGAALDLLAQLKPGTDPSGRTGRRIAVLGDMLELGDTATALHAGLADHTAMAALHTVHCIGPMMRHLYDRLPEDRRGHHVTAADELGEIAHKLVRPGDIVLVKGSKGTRAARVVDALRNLGQADVSE</sequence>
<dbReference type="PANTHER" id="PTHR43024">
    <property type="entry name" value="UDP-N-ACETYLMURAMOYL-TRIPEPTIDE--D-ALANYL-D-ALANINE LIGASE"/>
    <property type="match status" value="1"/>
</dbReference>
<comment type="subcellular location">
    <subcellularLocation>
        <location evidence="10 11">Cytoplasm</location>
    </subcellularLocation>
</comment>
<dbReference type="GO" id="GO:0051301">
    <property type="term" value="P:cell division"/>
    <property type="evidence" value="ECO:0007669"/>
    <property type="project" value="UniProtKB-KW"/>
</dbReference>
<keyword evidence="9 10" id="KW-0961">Cell wall biogenesis/degradation</keyword>
<keyword evidence="3 10" id="KW-0132">Cell division</keyword>
<keyword evidence="15" id="KW-1185">Reference proteome</keyword>
<keyword evidence="7 10" id="KW-0573">Peptidoglycan synthesis</keyword>
<dbReference type="SUPFAM" id="SSF53623">
    <property type="entry name" value="MurD-like peptide ligases, catalytic domain"/>
    <property type="match status" value="1"/>
</dbReference>
<dbReference type="InterPro" id="IPR004101">
    <property type="entry name" value="Mur_ligase_C"/>
</dbReference>
<organism evidence="14 15">
    <name type="scientific">Roseicitreum antarcticum</name>
    <dbReference type="NCBI Taxonomy" id="564137"/>
    <lineage>
        <taxon>Bacteria</taxon>
        <taxon>Pseudomonadati</taxon>
        <taxon>Pseudomonadota</taxon>
        <taxon>Alphaproteobacteria</taxon>
        <taxon>Rhodobacterales</taxon>
        <taxon>Paracoccaceae</taxon>
        <taxon>Roseicitreum</taxon>
    </lineage>
</organism>
<dbReference type="GO" id="GO:0009252">
    <property type="term" value="P:peptidoglycan biosynthetic process"/>
    <property type="evidence" value="ECO:0007669"/>
    <property type="project" value="UniProtKB-UniRule"/>
</dbReference>
<feature type="domain" description="Mur ligase C-terminal" evidence="12">
    <location>
        <begin position="342"/>
        <end position="461"/>
    </location>
</feature>
<dbReference type="InterPro" id="IPR035911">
    <property type="entry name" value="MurE/MurF_N"/>
</dbReference>
<comment type="pathway">
    <text evidence="10 11">Cell wall biogenesis; peptidoglycan biosynthesis.</text>
</comment>
<protein>
    <recommendedName>
        <fullName evidence="10 11">UDP-N-acetylmuramoyl-tripeptide--D-alanyl-D-alanine ligase</fullName>
        <ecNumber evidence="10 11">6.3.2.10</ecNumber>
    </recommendedName>
    <alternativeName>
        <fullName evidence="10">D-alanyl-D-alanine-adding enzyme</fullName>
    </alternativeName>
</protein>
<dbReference type="InterPro" id="IPR036615">
    <property type="entry name" value="Mur_ligase_C_dom_sf"/>
</dbReference>
<name>A0A1H3BLQ1_9RHOB</name>
<dbReference type="Proteomes" id="UP000198539">
    <property type="component" value="Unassembled WGS sequence"/>
</dbReference>
<dbReference type="GO" id="GO:0008360">
    <property type="term" value="P:regulation of cell shape"/>
    <property type="evidence" value="ECO:0007669"/>
    <property type="project" value="UniProtKB-KW"/>
</dbReference>
<dbReference type="GO" id="GO:0071555">
    <property type="term" value="P:cell wall organization"/>
    <property type="evidence" value="ECO:0007669"/>
    <property type="project" value="UniProtKB-KW"/>
</dbReference>